<name>A0A858SXU1_9RHOB</name>
<reference evidence="2 3" key="1">
    <citation type="submission" date="2020-02" db="EMBL/GenBank/DDBJ databases">
        <title>Genome sequence of Roseobacter ponti.</title>
        <authorList>
            <person name="Hollensteiner J."/>
            <person name="Schneider D."/>
            <person name="Poehlein A."/>
            <person name="Daniel R."/>
        </authorList>
    </citation>
    <scope>NUCLEOTIDE SEQUENCE [LARGE SCALE GENOMIC DNA]</scope>
    <source>
        <strain evidence="2 3">DSM 106830</strain>
    </source>
</reference>
<evidence type="ECO:0000256" key="1">
    <source>
        <dbReference type="SAM" id="Phobius"/>
    </source>
</evidence>
<keyword evidence="1" id="KW-1133">Transmembrane helix</keyword>
<sequence length="191" mass="21370">MPALLDHIPKEWPRVFSVVSIGFVGIYAAIEVHGDLNARASFSVTDWAQNSVEPLGSIGAAMVLFLSVFAAYAVGELITTMAPVYVTTEQKKRRIRMLMAARDDDSGFVREVLRRTDTKVEFFCGLFMIMLLSWLAKLVVMAWIGDYGTALFQVPGIVLSMVFFHFARVMAVRDMRMLIRLQDETETPGPA</sequence>
<keyword evidence="1" id="KW-0812">Transmembrane</keyword>
<dbReference type="EMBL" id="CP048788">
    <property type="protein sequence ID" value="QJF52463.1"/>
    <property type="molecule type" value="Genomic_DNA"/>
</dbReference>
<feature type="transmembrane region" description="Helical" evidence="1">
    <location>
        <begin position="12"/>
        <end position="30"/>
    </location>
</feature>
<evidence type="ECO:0000313" key="3">
    <source>
        <dbReference type="Proteomes" id="UP000503308"/>
    </source>
</evidence>
<protein>
    <submittedName>
        <fullName evidence="2">Uncharacterized protein</fullName>
    </submittedName>
</protein>
<dbReference type="KEGG" id="rpon:G3256_15435"/>
<feature type="transmembrane region" description="Helical" evidence="1">
    <location>
        <begin position="58"/>
        <end position="86"/>
    </location>
</feature>
<accession>A0A858SXU1</accession>
<organism evidence="2 3">
    <name type="scientific">Roseobacter ponti</name>
    <dbReference type="NCBI Taxonomy" id="1891787"/>
    <lineage>
        <taxon>Bacteria</taxon>
        <taxon>Pseudomonadati</taxon>
        <taxon>Pseudomonadota</taxon>
        <taxon>Alphaproteobacteria</taxon>
        <taxon>Rhodobacterales</taxon>
        <taxon>Roseobacteraceae</taxon>
        <taxon>Roseobacter</taxon>
    </lineage>
</organism>
<proteinExistence type="predicted"/>
<dbReference type="RefSeq" id="WP_169641682.1">
    <property type="nucleotide sequence ID" value="NZ_CP048788.1"/>
</dbReference>
<feature type="transmembrane region" description="Helical" evidence="1">
    <location>
        <begin position="150"/>
        <end position="171"/>
    </location>
</feature>
<keyword evidence="1" id="KW-0472">Membrane</keyword>
<gene>
    <name evidence="2" type="ORF">G3256_15435</name>
</gene>
<dbReference type="AlphaFoldDB" id="A0A858SXU1"/>
<keyword evidence="3" id="KW-1185">Reference proteome</keyword>
<evidence type="ECO:0000313" key="2">
    <source>
        <dbReference type="EMBL" id="QJF52463.1"/>
    </source>
</evidence>
<dbReference type="Proteomes" id="UP000503308">
    <property type="component" value="Chromosome"/>
</dbReference>
<feature type="transmembrane region" description="Helical" evidence="1">
    <location>
        <begin position="120"/>
        <end position="144"/>
    </location>
</feature>